<dbReference type="AlphaFoldDB" id="A0AAU8IJJ8"/>
<name>A0AAU8IJJ8_9ACTN</name>
<reference evidence="2" key="1">
    <citation type="submission" date="2024-06" db="EMBL/GenBank/DDBJ databases">
        <title>Streptomyces sp. strain HUAS MG91 genome sequences.</title>
        <authorList>
            <person name="Mo P."/>
        </authorList>
    </citation>
    <scope>NUCLEOTIDE SEQUENCE</scope>
    <source>
        <strain evidence="2">HUAS MG91</strain>
    </source>
</reference>
<accession>A0AAU8IJJ8</accession>
<dbReference type="RefSeq" id="WP_353940171.1">
    <property type="nucleotide sequence ID" value="NZ_CP159534.1"/>
</dbReference>
<sequence>MRPLWLSTSPASADLWARLLAEHSSSGLWPLLLDAHDPRDAEFRPWASGELFPERMTSPRAHNPADLLAQWWCAYTEIDEGDDLLTPDERFAVTVPFTRTWSNPLLSHEPATGGDEMAVEYAHVFADQHPQARLGLVAAACGADALTAVGWDGPANYDNDTAKFSAIVRDWERRFGARVVAVGIDTLHLSIAAPPTNTQDALLVAAEHFAFCPDNIWQGFHPCTLAAYAERIVGMNSWNFWWD</sequence>
<protein>
    <submittedName>
        <fullName evidence="2">DUF4253 domain-containing protein</fullName>
    </submittedName>
</protein>
<dbReference type="EMBL" id="CP159534">
    <property type="protein sequence ID" value="XCJ68485.1"/>
    <property type="molecule type" value="Genomic_DNA"/>
</dbReference>
<evidence type="ECO:0000313" key="2">
    <source>
        <dbReference type="EMBL" id="XCJ68485.1"/>
    </source>
</evidence>
<dbReference type="Pfam" id="PF14062">
    <property type="entry name" value="DUF4253"/>
    <property type="match status" value="1"/>
</dbReference>
<feature type="domain" description="DUF4253" evidence="1">
    <location>
        <begin position="133"/>
        <end position="243"/>
    </location>
</feature>
<dbReference type="KEGG" id="stac:ABII15_00290"/>
<gene>
    <name evidence="2" type="ORF">ABII15_00290</name>
</gene>
<organism evidence="2">
    <name type="scientific">Streptomyces tabacisoli</name>
    <dbReference type="NCBI Taxonomy" id="3156398"/>
    <lineage>
        <taxon>Bacteria</taxon>
        <taxon>Bacillati</taxon>
        <taxon>Actinomycetota</taxon>
        <taxon>Actinomycetes</taxon>
        <taxon>Kitasatosporales</taxon>
        <taxon>Streptomycetaceae</taxon>
        <taxon>Streptomyces</taxon>
    </lineage>
</organism>
<dbReference type="InterPro" id="IPR025349">
    <property type="entry name" value="DUF4253"/>
</dbReference>
<evidence type="ECO:0000259" key="1">
    <source>
        <dbReference type="Pfam" id="PF14062"/>
    </source>
</evidence>
<proteinExistence type="predicted"/>